<gene>
    <name evidence="1" type="ORF">J2S10_000398</name>
</gene>
<proteinExistence type="predicted"/>
<dbReference type="RefSeq" id="WP_307404064.1">
    <property type="nucleotide sequence ID" value="NZ_JAUSTW010000001.1"/>
</dbReference>
<sequence length="173" mass="20470">MSEPKNNQSPHYFVPVKGELQMKLVSPRKIILFWEVSKIPSKVIQLFFNRQLEQLMQVVRIYDVTGIIFNGRNAHHFHEIVVPYKNGHWFIKGLVSNRSYVTELGVKFSANDFFPILRSNTLQTPLMKISNLNEMNHELLRFQQIENRPPKWMDHVSTYSYYGEPKTMEDNNE</sequence>
<evidence type="ECO:0000313" key="2">
    <source>
        <dbReference type="Proteomes" id="UP001224122"/>
    </source>
</evidence>
<name>A0ABT9XPD5_9BACI</name>
<evidence type="ECO:0008006" key="3">
    <source>
        <dbReference type="Google" id="ProtNLM"/>
    </source>
</evidence>
<evidence type="ECO:0000313" key="1">
    <source>
        <dbReference type="EMBL" id="MDQ0197293.1"/>
    </source>
</evidence>
<accession>A0ABT9XPD5</accession>
<protein>
    <recommendedName>
        <fullName evidence="3">DUF4912 domain-containing protein</fullName>
    </recommendedName>
</protein>
<comment type="caution">
    <text evidence="1">The sequence shown here is derived from an EMBL/GenBank/DDBJ whole genome shotgun (WGS) entry which is preliminary data.</text>
</comment>
<dbReference type="InterPro" id="IPR032585">
    <property type="entry name" value="DUF4912"/>
</dbReference>
<dbReference type="Proteomes" id="UP001224122">
    <property type="component" value="Unassembled WGS sequence"/>
</dbReference>
<dbReference type="Pfam" id="PF16258">
    <property type="entry name" value="DUF4912"/>
    <property type="match status" value="1"/>
</dbReference>
<reference evidence="1 2" key="1">
    <citation type="submission" date="2023-07" db="EMBL/GenBank/DDBJ databases">
        <title>Genomic Encyclopedia of Type Strains, Phase IV (KMG-IV): sequencing the most valuable type-strain genomes for metagenomic binning, comparative biology and taxonomic classification.</title>
        <authorList>
            <person name="Goeker M."/>
        </authorList>
    </citation>
    <scope>NUCLEOTIDE SEQUENCE [LARGE SCALE GENOMIC DNA]</scope>
    <source>
        <strain evidence="1 2">DSM 27594</strain>
    </source>
</reference>
<organism evidence="1 2">
    <name type="scientific">Neobacillus ginsengisoli</name>
    <dbReference type="NCBI Taxonomy" id="904295"/>
    <lineage>
        <taxon>Bacteria</taxon>
        <taxon>Bacillati</taxon>
        <taxon>Bacillota</taxon>
        <taxon>Bacilli</taxon>
        <taxon>Bacillales</taxon>
        <taxon>Bacillaceae</taxon>
        <taxon>Neobacillus</taxon>
    </lineage>
</organism>
<dbReference type="EMBL" id="JAUSTW010000001">
    <property type="protein sequence ID" value="MDQ0197293.1"/>
    <property type="molecule type" value="Genomic_DNA"/>
</dbReference>
<keyword evidence="2" id="KW-1185">Reference proteome</keyword>